<reference evidence="11" key="1">
    <citation type="submission" date="2023-03" db="EMBL/GenBank/DDBJ databases">
        <title>Actinoallomurus iriomotensis NBRC 103684.</title>
        <authorList>
            <person name="Ichikawa N."/>
            <person name="Sato H."/>
            <person name="Tonouchi N."/>
        </authorList>
    </citation>
    <scope>NUCLEOTIDE SEQUENCE</scope>
    <source>
        <strain evidence="11">NBRC 103684</strain>
    </source>
</reference>
<keyword evidence="3" id="KW-0808">Transferase</keyword>
<dbReference type="SUPFAM" id="SSF56112">
    <property type="entry name" value="Protein kinase-like (PK-like)"/>
    <property type="match status" value="1"/>
</dbReference>
<keyword evidence="12" id="KW-1185">Reference proteome</keyword>
<dbReference type="Pfam" id="PF07676">
    <property type="entry name" value="PD40"/>
    <property type="match status" value="1"/>
</dbReference>
<dbReference type="InterPro" id="IPR001680">
    <property type="entry name" value="WD40_rpt"/>
</dbReference>
<feature type="repeat" description="WD" evidence="7">
    <location>
        <begin position="494"/>
        <end position="535"/>
    </location>
</feature>
<feature type="domain" description="Protein kinase" evidence="10">
    <location>
        <begin position="17"/>
        <end position="272"/>
    </location>
</feature>
<dbReference type="EC" id="2.7.11.1" evidence="2"/>
<dbReference type="InterPro" id="IPR011047">
    <property type="entry name" value="Quinoprotein_ADH-like_sf"/>
</dbReference>
<dbReference type="GO" id="GO:0005524">
    <property type="term" value="F:ATP binding"/>
    <property type="evidence" value="ECO:0007669"/>
    <property type="project" value="UniProtKB-UniRule"/>
</dbReference>
<feature type="region of interest" description="Disordered" evidence="9">
    <location>
        <begin position="376"/>
        <end position="417"/>
    </location>
</feature>
<dbReference type="InterPro" id="IPR000719">
    <property type="entry name" value="Prot_kinase_dom"/>
</dbReference>
<evidence type="ECO:0000256" key="5">
    <source>
        <dbReference type="ARBA" id="ARBA00022777"/>
    </source>
</evidence>
<dbReference type="AlphaFoldDB" id="A0A9W6S7U1"/>
<keyword evidence="6 8" id="KW-0067">ATP-binding</keyword>
<keyword evidence="4 8" id="KW-0547">Nucleotide-binding</keyword>
<organism evidence="11 12">
    <name type="scientific">Actinoallomurus iriomotensis</name>
    <dbReference type="NCBI Taxonomy" id="478107"/>
    <lineage>
        <taxon>Bacteria</taxon>
        <taxon>Bacillati</taxon>
        <taxon>Actinomycetota</taxon>
        <taxon>Actinomycetes</taxon>
        <taxon>Streptosporangiales</taxon>
        <taxon>Thermomonosporaceae</taxon>
        <taxon>Actinoallomurus</taxon>
    </lineage>
</organism>
<dbReference type="EMBL" id="BSTK01000012">
    <property type="protein sequence ID" value="GLY88969.1"/>
    <property type="molecule type" value="Genomic_DNA"/>
</dbReference>
<accession>A0A9W6S7U1</accession>
<dbReference type="InterPro" id="IPR017441">
    <property type="entry name" value="Protein_kinase_ATP_BS"/>
</dbReference>
<feature type="compositionally biased region" description="Pro residues" evidence="9">
    <location>
        <begin position="399"/>
        <end position="410"/>
    </location>
</feature>
<dbReference type="Gene3D" id="1.10.510.10">
    <property type="entry name" value="Transferase(Phosphotransferase) domain 1"/>
    <property type="match status" value="1"/>
</dbReference>
<dbReference type="Gene3D" id="3.30.200.20">
    <property type="entry name" value="Phosphorylase Kinase, domain 1"/>
    <property type="match status" value="1"/>
</dbReference>
<evidence type="ECO:0000259" key="10">
    <source>
        <dbReference type="PROSITE" id="PS50011"/>
    </source>
</evidence>
<evidence type="ECO:0000256" key="8">
    <source>
        <dbReference type="PROSITE-ProRule" id="PRU10141"/>
    </source>
</evidence>
<evidence type="ECO:0000313" key="12">
    <source>
        <dbReference type="Proteomes" id="UP001165074"/>
    </source>
</evidence>
<feature type="compositionally biased region" description="Low complexity" evidence="9">
    <location>
        <begin position="376"/>
        <end position="398"/>
    </location>
</feature>
<evidence type="ECO:0000313" key="11">
    <source>
        <dbReference type="EMBL" id="GLY88969.1"/>
    </source>
</evidence>
<sequence>MDGITPDDGHQLVNGRYRLVEVIGQGGMGTVWRGHDEMLGREVAIKEVTLSPDLDDDERAELSALALQEARATARLNHPGIITIHDVIDDGVPIIVMELLHGRPLADILKEEVRLPYRRVAEIGAATLEALREAHAAGVVHRDLKPANILISERRIVITDFGVAQRVGERAEEPGDVTGTPAFMAPEQAENAAASPTADLWALGATLFNATEGRPPYEGPDYATVLLTLLTQDPPAPVRAGPLAPLITALLRRDPERRPSAEQAAERLAEILRGEPGGATDTAAAERPANVPAITEKPATPSPPKSAVPVRPSAGDPVRRAARPVQPPSPGPRPAPARTGTHRPSPPTVKPGRVAGIAVLVILGFTVLYLGTHAGSTGSPAAAPSAVPSDPLDGLPSGFPQPTPSQPPDDVPPDEDFAVTALSPDGDLVAFSGDSGVVRLYDTATHKLRRSWKTPRSGEGVTALTFSPDGRTVAASSDEGVDLWTVTTRKKRKFSQLNDAIGALGFSPDGRTLTALGAGGRIGVWTVSTGKYASSAIPLAGSLTVCTSMAVSSSGHEVACGYYDGNMGGMLVWDVEKHKRRASWPGAETAEGVAFSPDGKTLAFPDSEDDSLQLWNIASHRMTAELDASHMPSGMAFSPDGKRLAVPSYGPSTGEDTVDIWKLPGGEKATTLRRIDTPKTLAFSRDGATLVTADGDEGALWKVRSHKQLASWTK</sequence>
<dbReference type="InterPro" id="IPR011009">
    <property type="entry name" value="Kinase-like_dom_sf"/>
</dbReference>
<proteinExistence type="inferred from homology"/>
<keyword evidence="7" id="KW-0853">WD repeat</keyword>
<evidence type="ECO:0000256" key="9">
    <source>
        <dbReference type="SAM" id="MobiDB-lite"/>
    </source>
</evidence>
<comment type="caution">
    <text evidence="11">The sequence shown here is derived from an EMBL/GenBank/DDBJ whole genome shotgun (WGS) entry which is preliminary data.</text>
</comment>
<dbReference type="InterPro" id="IPR015943">
    <property type="entry name" value="WD40/YVTN_repeat-like_dom_sf"/>
</dbReference>
<dbReference type="PROSITE" id="PS50082">
    <property type="entry name" value="WD_REPEATS_2"/>
    <property type="match status" value="1"/>
</dbReference>
<dbReference type="PROSITE" id="PS00107">
    <property type="entry name" value="PROTEIN_KINASE_ATP"/>
    <property type="match status" value="1"/>
</dbReference>
<dbReference type="InterPro" id="IPR008271">
    <property type="entry name" value="Ser/Thr_kinase_AS"/>
</dbReference>
<dbReference type="SMART" id="SM00220">
    <property type="entry name" value="S_TKc"/>
    <property type="match status" value="1"/>
</dbReference>
<dbReference type="PANTHER" id="PTHR43671">
    <property type="entry name" value="SERINE/THREONINE-PROTEIN KINASE NEK"/>
    <property type="match status" value="1"/>
</dbReference>
<dbReference type="InterPro" id="IPR050660">
    <property type="entry name" value="NEK_Ser/Thr_kinase"/>
</dbReference>
<dbReference type="Pfam" id="PF00069">
    <property type="entry name" value="Pkinase"/>
    <property type="match status" value="1"/>
</dbReference>
<evidence type="ECO:0000256" key="3">
    <source>
        <dbReference type="ARBA" id="ARBA00022679"/>
    </source>
</evidence>
<feature type="binding site" evidence="8">
    <location>
        <position position="46"/>
    </location>
    <ligand>
        <name>ATP</name>
        <dbReference type="ChEBI" id="CHEBI:30616"/>
    </ligand>
</feature>
<gene>
    <name evidence="11" type="ORF">Airi02_068980</name>
</gene>
<dbReference type="InterPro" id="IPR011659">
    <property type="entry name" value="WD40"/>
</dbReference>
<evidence type="ECO:0000256" key="6">
    <source>
        <dbReference type="ARBA" id="ARBA00022840"/>
    </source>
</evidence>
<keyword evidence="5" id="KW-0418">Kinase</keyword>
<protein>
    <recommendedName>
        <fullName evidence="2">non-specific serine/threonine protein kinase</fullName>
        <ecNumber evidence="2">2.7.11.1</ecNumber>
    </recommendedName>
</protein>
<dbReference type="CDD" id="cd14014">
    <property type="entry name" value="STKc_PknB_like"/>
    <property type="match status" value="1"/>
</dbReference>
<dbReference type="PROSITE" id="PS50011">
    <property type="entry name" value="PROTEIN_KINASE_DOM"/>
    <property type="match status" value="1"/>
</dbReference>
<feature type="compositionally biased region" description="Pro residues" evidence="9">
    <location>
        <begin position="325"/>
        <end position="335"/>
    </location>
</feature>
<dbReference type="Pfam" id="PF00400">
    <property type="entry name" value="WD40"/>
    <property type="match status" value="1"/>
</dbReference>
<comment type="similarity">
    <text evidence="1">Belongs to the protein kinase superfamily. NEK Ser/Thr protein kinase family. NIMA subfamily.</text>
</comment>
<name>A0A9W6S7U1_9ACTN</name>
<dbReference type="PROSITE" id="PS00108">
    <property type="entry name" value="PROTEIN_KINASE_ST"/>
    <property type="match status" value="1"/>
</dbReference>
<feature type="region of interest" description="Disordered" evidence="9">
    <location>
        <begin position="292"/>
        <end position="351"/>
    </location>
</feature>
<evidence type="ECO:0000256" key="4">
    <source>
        <dbReference type="ARBA" id="ARBA00022741"/>
    </source>
</evidence>
<dbReference type="GO" id="GO:0004674">
    <property type="term" value="F:protein serine/threonine kinase activity"/>
    <property type="evidence" value="ECO:0007669"/>
    <property type="project" value="UniProtKB-EC"/>
</dbReference>
<evidence type="ECO:0000256" key="2">
    <source>
        <dbReference type="ARBA" id="ARBA00012513"/>
    </source>
</evidence>
<dbReference type="SUPFAM" id="SSF50998">
    <property type="entry name" value="Quinoprotein alcohol dehydrogenase-like"/>
    <property type="match status" value="1"/>
</dbReference>
<evidence type="ECO:0000256" key="1">
    <source>
        <dbReference type="ARBA" id="ARBA00010886"/>
    </source>
</evidence>
<dbReference type="Gene3D" id="2.130.10.10">
    <property type="entry name" value="YVTN repeat-like/Quinoprotein amine dehydrogenase"/>
    <property type="match status" value="2"/>
</dbReference>
<dbReference type="RefSeq" id="WP_285578931.1">
    <property type="nucleotide sequence ID" value="NZ_BSTK01000012.1"/>
</dbReference>
<dbReference type="SMART" id="SM00320">
    <property type="entry name" value="WD40"/>
    <property type="match status" value="6"/>
</dbReference>
<evidence type="ECO:0000256" key="7">
    <source>
        <dbReference type="PROSITE-ProRule" id="PRU00221"/>
    </source>
</evidence>
<dbReference type="PANTHER" id="PTHR43671:SF13">
    <property type="entry name" value="SERINE_THREONINE-PROTEIN KINASE NEK2"/>
    <property type="match status" value="1"/>
</dbReference>
<dbReference type="Proteomes" id="UP001165074">
    <property type="component" value="Unassembled WGS sequence"/>
</dbReference>